<evidence type="ECO:0008006" key="4">
    <source>
        <dbReference type="Google" id="ProtNLM"/>
    </source>
</evidence>
<sequence>MQFLEEQKQRRNYKFINVITHRRLFLKQKFIIQSFYHGKSIQQVWNIIFQYILNQILIIGFLQANLKIIGIFLNKYEVMFSCQQRILFKLLTGKLNQRLSVNNLIVKLILISEIYFHLWIKEKYSMFIQNC</sequence>
<dbReference type="EMBL" id="CAJJDO010000011">
    <property type="protein sequence ID" value="CAD8142906.1"/>
    <property type="molecule type" value="Genomic_DNA"/>
</dbReference>
<keyword evidence="1" id="KW-0812">Transmembrane</keyword>
<gene>
    <name evidence="2" type="ORF">PPENT_87.1.T0110396</name>
</gene>
<reference evidence="2" key="1">
    <citation type="submission" date="2021-01" db="EMBL/GenBank/DDBJ databases">
        <authorList>
            <consortium name="Genoscope - CEA"/>
            <person name="William W."/>
        </authorList>
    </citation>
    <scope>NUCLEOTIDE SEQUENCE</scope>
</reference>
<name>A0A8S1SU43_9CILI</name>
<evidence type="ECO:0000313" key="3">
    <source>
        <dbReference type="Proteomes" id="UP000689195"/>
    </source>
</evidence>
<dbReference type="AlphaFoldDB" id="A0A8S1SU43"/>
<accession>A0A8S1SU43</accession>
<dbReference type="Proteomes" id="UP000689195">
    <property type="component" value="Unassembled WGS sequence"/>
</dbReference>
<proteinExistence type="predicted"/>
<keyword evidence="1" id="KW-0472">Membrane</keyword>
<organism evidence="2 3">
    <name type="scientific">Paramecium pentaurelia</name>
    <dbReference type="NCBI Taxonomy" id="43138"/>
    <lineage>
        <taxon>Eukaryota</taxon>
        <taxon>Sar</taxon>
        <taxon>Alveolata</taxon>
        <taxon>Ciliophora</taxon>
        <taxon>Intramacronucleata</taxon>
        <taxon>Oligohymenophorea</taxon>
        <taxon>Peniculida</taxon>
        <taxon>Parameciidae</taxon>
        <taxon>Paramecium</taxon>
    </lineage>
</organism>
<feature type="transmembrane region" description="Helical" evidence="1">
    <location>
        <begin position="44"/>
        <end position="64"/>
    </location>
</feature>
<protein>
    <recommendedName>
        <fullName evidence="4">Transmembrane protein</fullName>
    </recommendedName>
</protein>
<keyword evidence="1" id="KW-1133">Transmembrane helix</keyword>
<comment type="caution">
    <text evidence="2">The sequence shown here is derived from an EMBL/GenBank/DDBJ whole genome shotgun (WGS) entry which is preliminary data.</text>
</comment>
<evidence type="ECO:0000313" key="2">
    <source>
        <dbReference type="EMBL" id="CAD8142906.1"/>
    </source>
</evidence>
<feature type="transmembrane region" description="Helical" evidence="1">
    <location>
        <begin position="104"/>
        <end position="120"/>
    </location>
</feature>
<evidence type="ECO:0000256" key="1">
    <source>
        <dbReference type="SAM" id="Phobius"/>
    </source>
</evidence>
<keyword evidence="3" id="KW-1185">Reference proteome</keyword>